<name>A0A267MCT8_LACJH</name>
<reference evidence="1 2" key="1">
    <citation type="submission" date="2017-05" db="EMBL/GenBank/DDBJ databases">
        <title>Lactobacillus johnsonii from commercial turkeys.</title>
        <authorList>
            <person name="Johnson T.J."/>
            <person name="Youmans B."/>
        </authorList>
    </citation>
    <scope>NUCLEOTIDE SEQUENCE [LARGE SCALE GENOMIC DNA]</scope>
    <source>
        <strain evidence="1 2">UMNLJ114</strain>
    </source>
</reference>
<organism evidence="1 2">
    <name type="scientific">Lactobacillus johnsonii</name>
    <dbReference type="NCBI Taxonomy" id="33959"/>
    <lineage>
        <taxon>Bacteria</taxon>
        <taxon>Bacillati</taxon>
        <taxon>Bacillota</taxon>
        <taxon>Bacilli</taxon>
        <taxon>Lactobacillales</taxon>
        <taxon>Lactobacillaceae</taxon>
        <taxon>Lactobacillus</taxon>
    </lineage>
</organism>
<dbReference type="Proteomes" id="UP000216008">
    <property type="component" value="Unassembled WGS sequence"/>
</dbReference>
<evidence type="ECO:0000313" key="1">
    <source>
        <dbReference type="EMBL" id="PAB56623.1"/>
    </source>
</evidence>
<dbReference type="EMBL" id="NIBD01000009">
    <property type="protein sequence ID" value="PAB56623.1"/>
    <property type="molecule type" value="Genomic_DNA"/>
</dbReference>
<sequence>MSKKKDKTLENFNELLGALKQNQQSNNVMYFRIEENPFCPSKSLYFNQNNLKQYNDICNDILRKVEEGNLPGYSIADVKKMVSNWLSDLLFKGHLNIDKRAFRDKLKSWRQEMQTQRSYIFLTSGIQIPQQPIQIDSRDYFASTKYIKNKLNLSHSTDLENILSKDNAVLIVTVQGAQNDRTYEVAKKKANRIIGLVNLMYDNKFQIKIYPINEVIVHNDIDKYYGFVDGKGTFGRSRVKDPIPEIRLKDISSPVHNFEFLIDVQKEQTLTKLQEKICIAIDWMSLADLSNIPMSFLQAMIALETILEIKSNSISIVSQISMSIYTLLGTNIEDKKKLNAFMKQSYDVRSNIVHNGRAEVAEDMYFELCKIIFQLIYKIGVDNELTKLKDTEDLWKYVELQLMQ</sequence>
<accession>A0A267MCT8</accession>
<gene>
    <name evidence="1" type="ORF">A3Q24_01840</name>
</gene>
<comment type="caution">
    <text evidence="1">The sequence shown here is derived from an EMBL/GenBank/DDBJ whole genome shotgun (WGS) entry which is preliminary data.</text>
</comment>
<evidence type="ECO:0000313" key="2">
    <source>
        <dbReference type="Proteomes" id="UP000216008"/>
    </source>
</evidence>
<protein>
    <submittedName>
        <fullName evidence="1">Uncharacterized protein</fullName>
    </submittedName>
</protein>
<dbReference type="RefSeq" id="WP_095182563.1">
    <property type="nucleotide sequence ID" value="NZ_NIBD01000009.1"/>
</dbReference>
<dbReference type="AlphaFoldDB" id="A0A267MCT8"/>
<proteinExistence type="predicted"/>